<proteinExistence type="inferred from homology"/>
<dbReference type="AlphaFoldDB" id="G0QXN1"/>
<keyword evidence="7" id="KW-1185">Reference proteome</keyword>
<accession>G0QXN1</accession>
<dbReference type="SUPFAM" id="SSF56112">
    <property type="entry name" value="Protein kinase-like (PK-like)"/>
    <property type="match status" value="1"/>
</dbReference>
<dbReference type="InParanoid" id="G0QXN1"/>
<dbReference type="RefSeq" id="XP_004031267.1">
    <property type="nucleotide sequence ID" value="XM_004031219.1"/>
</dbReference>
<dbReference type="EMBL" id="GL984081">
    <property type="protein sequence ID" value="EGR30031.1"/>
    <property type="molecule type" value="Genomic_DNA"/>
</dbReference>
<dbReference type="InterPro" id="IPR034646">
    <property type="entry name" value="ADCK3_dom"/>
</dbReference>
<dbReference type="CDD" id="cd13970">
    <property type="entry name" value="ABC1_ADCK3"/>
    <property type="match status" value="1"/>
</dbReference>
<dbReference type="GeneID" id="14906140"/>
<gene>
    <name evidence="6" type="ORF">IMG5_144060</name>
</gene>
<evidence type="ECO:0000256" key="3">
    <source>
        <dbReference type="ARBA" id="ARBA00022741"/>
    </source>
</evidence>
<dbReference type="GO" id="GO:0016740">
    <property type="term" value="F:transferase activity"/>
    <property type="evidence" value="ECO:0007669"/>
    <property type="project" value="UniProtKB-KW"/>
</dbReference>
<feature type="domain" description="ABC1 atypical kinase-like" evidence="5">
    <location>
        <begin position="173"/>
        <end position="414"/>
    </location>
</feature>
<dbReference type="OMA" id="PEYYVPR"/>
<keyword evidence="3" id="KW-0547">Nucleotide-binding</keyword>
<keyword evidence="2" id="KW-0808">Transferase</keyword>
<evidence type="ECO:0000256" key="1">
    <source>
        <dbReference type="ARBA" id="ARBA00009670"/>
    </source>
</evidence>
<dbReference type="PANTHER" id="PTHR43851">
    <property type="match status" value="1"/>
</dbReference>
<protein>
    <recommendedName>
        <fullName evidence="5">ABC1 atypical kinase-like domain-containing protein</fullName>
    </recommendedName>
</protein>
<evidence type="ECO:0000256" key="2">
    <source>
        <dbReference type="ARBA" id="ARBA00022679"/>
    </source>
</evidence>
<dbReference type="GO" id="GO:0005524">
    <property type="term" value="F:ATP binding"/>
    <property type="evidence" value="ECO:0007669"/>
    <property type="project" value="UniProtKB-KW"/>
</dbReference>
<dbReference type="Proteomes" id="UP000008983">
    <property type="component" value="Unassembled WGS sequence"/>
</dbReference>
<evidence type="ECO:0000256" key="4">
    <source>
        <dbReference type="ARBA" id="ARBA00022840"/>
    </source>
</evidence>
<evidence type="ECO:0000313" key="7">
    <source>
        <dbReference type="Proteomes" id="UP000008983"/>
    </source>
</evidence>
<dbReference type="GO" id="GO:0006744">
    <property type="term" value="P:ubiquinone biosynthetic process"/>
    <property type="evidence" value="ECO:0007669"/>
    <property type="project" value="TreeGrafter"/>
</dbReference>
<reference evidence="6 7" key="1">
    <citation type="submission" date="2011-07" db="EMBL/GenBank/DDBJ databases">
        <authorList>
            <person name="Coyne R."/>
            <person name="Brami D."/>
            <person name="Johnson J."/>
            <person name="Hostetler J."/>
            <person name="Hannick L."/>
            <person name="Clark T."/>
            <person name="Cassidy-Hanley D."/>
            <person name="Inman J."/>
        </authorList>
    </citation>
    <scope>NUCLEOTIDE SEQUENCE [LARGE SCALE GENOMIC DNA]</scope>
    <source>
        <strain evidence="6 7">G5</strain>
    </source>
</reference>
<comment type="similarity">
    <text evidence="1">Belongs to the protein kinase superfamily. ADCK protein kinase family.</text>
</comment>
<organism evidence="6 7">
    <name type="scientific">Ichthyophthirius multifiliis</name>
    <name type="common">White spot disease agent</name>
    <name type="synonym">Ich</name>
    <dbReference type="NCBI Taxonomy" id="5932"/>
    <lineage>
        <taxon>Eukaryota</taxon>
        <taxon>Sar</taxon>
        <taxon>Alveolata</taxon>
        <taxon>Ciliophora</taxon>
        <taxon>Intramacronucleata</taxon>
        <taxon>Oligohymenophorea</taxon>
        <taxon>Hymenostomatida</taxon>
        <taxon>Ophryoglenina</taxon>
        <taxon>Ichthyophthirius</taxon>
    </lineage>
</organism>
<keyword evidence="4" id="KW-0067">ATP-binding</keyword>
<dbReference type="InterPro" id="IPR011009">
    <property type="entry name" value="Kinase-like_dom_sf"/>
</dbReference>
<name>G0QXN1_ICHMU</name>
<evidence type="ECO:0000313" key="6">
    <source>
        <dbReference type="EMBL" id="EGR30031.1"/>
    </source>
</evidence>
<dbReference type="Pfam" id="PF03109">
    <property type="entry name" value="ABC1"/>
    <property type="match status" value="1"/>
</dbReference>
<dbReference type="InterPro" id="IPR051409">
    <property type="entry name" value="Atypical_kinase_ADCK"/>
</dbReference>
<dbReference type="OrthoDB" id="201153at2759"/>
<dbReference type="InterPro" id="IPR004147">
    <property type="entry name" value="ABC1_dom"/>
</dbReference>
<dbReference type="STRING" id="857967.G0QXN1"/>
<sequence length="520" mass="60816">MIRMYFKYKNKKNIMNKIYYKNKKNKKILYKIQQINKQMNNKMENNQIRLKVQKKIVNKQIINKKQTKILEFNVGNEQAVPSSQISRAYGFGTLGLQLAYGAAKELLRTSIGVKQRSGGEGLKGLLLSEENADILTKKLCKMRGAPLKLAQALSIQEEEVIPKHVKEAFERARQSADIMPQYQLYEMMVQELGKDWKEKYFSEFSDIPFAAASIGQVHRAKLLDGTDVAVKIQYPGVKESIDSDLNNLKKLMIYTGLFPKQMFLDKLIDYSRLELIQECDYVEEAKKQEQMRKFLKGDKDYNIPMVIKEISTKRILTSELIQGDSIDYICYNYSQEERNDIGRRLMKLTLRELFEFQTMQTDPNPSNFYFNRFYNKLNLIDFGGVHSYSDEFIEVYLNVIYNATIQNREQIIELSKKLGYLTGEENQTMINAHVQSIITVGEPFAYEGNYDFGNQTLTQRTYQQMPLMLKNRLCPPPQQTYSIHRKLSGAFLISMQIKAKYNCKQLFMDMYQKYQQKKKI</sequence>
<evidence type="ECO:0000259" key="5">
    <source>
        <dbReference type="Pfam" id="PF03109"/>
    </source>
</evidence>
<dbReference type="PANTHER" id="PTHR43851:SF3">
    <property type="entry name" value="COENZYME Q8"/>
    <property type="match status" value="1"/>
</dbReference>
<dbReference type="eggNOG" id="KOG1234">
    <property type="taxonomic scope" value="Eukaryota"/>
</dbReference>